<proteinExistence type="predicted"/>
<dbReference type="STRING" id="180163.SAMN02745174_02503"/>
<protein>
    <submittedName>
        <fullName evidence="1">Uncharacterized protein</fullName>
    </submittedName>
</protein>
<dbReference type="Proteomes" id="UP000191153">
    <property type="component" value="Unassembled WGS sequence"/>
</dbReference>
<dbReference type="AlphaFoldDB" id="A0A1T4QYL9"/>
<evidence type="ECO:0000313" key="2">
    <source>
        <dbReference type="Proteomes" id="UP000191153"/>
    </source>
</evidence>
<evidence type="ECO:0000313" key="1">
    <source>
        <dbReference type="EMBL" id="SKA08687.1"/>
    </source>
</evidence>
<dbReference type="RefSeq" id="WP_078694916.1">
    <property type="nucleotide sequence ID" value="NZ_FUWX01000035.1"/>
</dbReference>
<name>A0A1T4QYL9_9FUSO</name>
<sequence length="64" mass="7424">MKKLVEKALGFEVVEIKEVAAELAPIDTIYEDEKISVEILNDRQTYYVTDVEKDYSFVGYYIAK</sequence>
<gene>
    <name evidence="1" type="ORF">SAMN02745174_02503</name>
</gene>
<dbReference type="EMBL" id="FUWX01000035">
    <property type="protein sequence ID" value="SKA08687.1"/>
    <property type="molecule type" value="Genomic_DNA"/>
</dbReference>
<accession>A0A1T4QYL9</accession>
<reference evidence="1 2" key="1">
    <citation type="submission" date="2017-02" db="EMBL/GenBank/DDBJ databases">
        <authorList>
            <person name="Peterson S.W."/>
        </authorList>
    </citation>
    <scope>NUCLEOTIDE SEQUENCE [LARGE SCALE GENOMIC DNA]</scope>
    <source>
        <strain evidence="1 2">ATCC 700028</strain>
    </source>
</reference>
<keyword evidence="2" id="KW-1185">Reference proteome</keyword>
<organism evidence="1 2">
    <name type="scientific">Cetobacterium ceti</name>
    <dbReference type="NCBI Taxonomy" id="180163"/>
    <lineage>
        <taxon>Bacteria</taxon>
        <taxon>Fusobacteriati</taxon>
        <taxon>Fusobacteriota</taxon>
        <taxon>Fusobacteriia</taxon>
        <taxon>Fusobacteriales</taxon>
        <taxon>Fusobacteriaceae</taxon>
        <taxon>Cetobacterium</taxon>
    </lineage>
</organism>